<comment type="caution">
    <text evidence="1">The sequence shown here is derived from an EMBL/GenBank/DDBJ whole genome shotgun (WGS) entry which is preliminary data.</text>
</comment>
<keyword evidence="2" id="KW-1185">Reference proteome</keyword>
<sequence length="52" mass="5711">MRTSRTAIRNLIDIVGSAINAAGAVEGNHNPKGRDLRRLGIDPVEFAKIRRI</sequence>
<accession>A0ABS9QDK9</accession>
<evidence type="ECO:0000313" key="1">
    <source>
        <dbReference type="EMBL" id="MCG7505497.1"/>
    </source>
</evidence>
<gene>
    <name evidence="1" type="ORF">L4923_10795</name>
</gene>
<organism evidence="1 2">
    <name type="scientific">Mesorhizobium retamae</name>
    <dbReference type="NCBI Taxonomy" id="2912854"/>
    <lineage>
        <taxon>Bacteria</taxon>
        <taxon>Pseudomonadati</taxon>
        <taxon>Pseudomonadota</taxon>
        <taxon>Alphaproteobacteria</taxon>
        <taxon>Hyphomicrobiales</taxon>
        <taxon>Phyllobacteriaceae</taxon>
        <taxon>Mesorhizobium</taxon>
    </lineage>
</organism>
<dbReference type="EMBL" id="JAKREW010000008">
    <property type="protein sequence ID" value="MCG7505497.1"/>
    <property type="molecule type" value="Genomic_DNA"/>
</dbReference>
<proteinExistence type="predicted"/>
<protein>
    <submittedName>
        <fullName evidence="1">Uncharacterized protein</fullName>
    </submittedName>
</protein>
<evidence type="ECO:0000313" key="2">
    <source>
        <dbReference type="Proteomes" id="UP001201701"/>
    </source>
</evidence>
<dbReference type="RefSeq" id="WP_239364670.1">
    <property type="nucleotide sequence ID" value="NZ_JAKREW010000008.1"/>
</dbReference>
<name>A0ABS9QDK9_9HYPH</name>
<reference evidence="1 2" key="1">
    <citation type="submission" date="2022-02" db="EMBL/GenBank/DDBJ databases">
        <title>Draft genome sequence of Mezorhizobium retamae strain IRAMC:0171 isolated from Retama raetam nodules.</title>
        <authorList>
            <person name="Bengaied R."/>
            <person name="Sbissi I."/>
            <person name="Huber K."/>
            <person name="Ghodbane F."/>
            <person name="Nouioui I."/>
            <person name="Tarhouni M."/>
            <person name="Gtari M."/>
        </authorList>
    </citation>
    <scope>NUCLEOTIDE SEQUENCE [LARGE SCALE GENOMIC DNA]</scope>
    <source>
        <strain evidence="1 2">IRAMC:0171</strain>
    </source>
</reference>
<dbReference type="Proteomes" id="UP001201701">
    <property type="component" value="Unassembled WGS sequence"/>
</dbReference>